<evidence type="ECO:0000256" key="16">
    <source>
        <dbReference type="SAM" id="MobiDB-lite"/>
    </source>
</evidence>
<feature type="repeat" description="ANK" evidence="14">
    <location>
        <begin position="534"/>
        <end position="566"/>
    </location>
</feature>
<keyword evidence="12" id="KW-0234">DNA repair</keyword>
<dbReference type="PROSITE" id="PS50088">
    <property type="entry name" value="ANK_REPEAT"/>
    <property type="match status" value="3"/>
</dbReference>
<dbReference type="InterPro" id="IPR032675">
    <property type="entry name" value="LRR_dom_sf"/>
</dbReference>
<keyword evidence="15" id="KW-0175">Coiled coil</keyword>
<feature type="compositionally biased region" description="Polar residues" evidence="16">
    <location>
        <begin position="775"/>
        <end position="786"/>
    </location>
</feature>
<keyword evidence="11 14" id="KW-0040">ANK repeat</keyword>
<dbReference type="InterPro" id="IPR019734">
    <property type="entry name" value="TPR_rpt"/>
</dbReference>
<evidence type="ECO:0000256" key="10">
    <source>
        <dbReference type="ARBA" id="ARBA00022853"/>
    </source>
</evidence>
<dbReference type="Pfam" id="PF13516">
    <property type="entry name" value="LRR_6"/>
    <property type="match status" value="2"/>
</dbReference>
<dbReference type="InterPro" id="IPR001611">
    <property type="entry name" value="Leu-rich_rpt"/>
</dbReference>
<feature type="repeat" description="ANK" evidence="14">
    <location>
        <begin position="567"/>
        <end position="599"/>
    </location>
</feature>
<dbReference type="GO" id="GO:0031297">
    <property type="term" value="P:replication fork processing"/>
    <property type="evidence" value="ECO:0007669"/>
    <property type="project" value="TreeGrafter"/>
</dbReference>
<dbReference type="Pfam" id="PF13181">
    <property type="entry name" value="TPR_8"/>
    <property type="match status" value="1"/>
</dbReference>
<feature type="compositionally biased region" description="Acidic residues" evidence="16">
    <location>
        <begin position="472"/>
        <end position="512"/>
    </location>
</feature>
<feature type="coiled-coil region" evidence="15">
    <location>
        <begin position="1"/>
        <end position="28"/>
    </location>
</feature>
<dbReference type="GO" id="GO:0000724">
    <property type="term" value="P:double-strand break repair via homologous recombination"/>
    <property type="evidence" value="ECO:0007669"/>
    <property type="project" value="TreeGrafter"/>
</dbReference>
<keyword evidence="6" id="KW-0433">Leucine-rich repeat</keyword>
<comment type="similarity">
    <text evidence="3">Belongs to the Tonsoku family.</text>
</comment>
<evidence type="ECO:0000256" key="7">
    <source>
        <dbReference type="ARBA" id="ARBA00022737"/>
    </source>
</evidence>
<dbReference type="SMART" id="SM00368">
    <property type="entry name" value="LRR_RI"/>
    <property type="match status" value="5"/>
</dbReference>
<keyword evidence="9" id="KW-0802">TPR repeat</keyword>
<comment type="subcellular location">
    <subcellularLocation>
        <location evidence="2">Chromosome</location>
    </subcellularLocation>
    <subcellularLocation>
        <location evidence="1">Nucleus</location>
    </subcellularLocation>
</comment>
<dbReference type="Gene3D" id="1.25.40.20">
    <property type="entry name" value="Ankyrin repeat-containing domain"/>
    <property type="match status" value="1"/>
</dbReference>
<feature type="compositionally biased region" description="Basic residues" evidence="16">
    <location>
        <begin position="519"/>
        <end position="528"/>
    </location>
</feature>
<protein>
    <recommendedName>
        <fullName evidence="4">Tonsoku-like protein</fullName>
    </recommendedName>
</protein>
<dbReference type="GO" id="GO:0043596">
    <property type="term" value="C:nuclear replication fork"/>
    <property type="evidence" value="ECO:0007669"/>
    <property type="project" value="TreeGrafter"/>
</dbReference>
<feature type="region of interest" description="Disordered" evidence="16">
    <location>
        <begin position="468"/>
        <end position="538"/>
    </location>
</feature>
<dbReference type="SUPFAM" id="SSF52047">
    <property type="entry name" value="RNI-like"/>
    <property type="match status" value="1"/>
</dbReference>
<evidence type="ECO:0000313" key="18">
    <source>
        <dbReference type="RefSeq" id="XP_013382439.1"/>
    </source>
</evidence>
<evidence type="ECO:0000256" key="5">
    <source>
        <dbReference type="ARBA" id="ARBA00022454"/>
    </source>
</evidence>
<accession>A0A1S3HBB8</accession>
<dbReference type="InterPro" id="IPR052311">
    <property type="entry name" value="MMS22L-TONSL_complex_comp"/>
</dbReference>
<dbReference type="FunCoup" id="A0A1S3HBB8">
    <property type="interactions" value="429"/>
</dbReference>
<dbReference type="InterPro" id="IPR011990">
    <property type="entry name" value="TPR-like_helical_dom_sf"/>
</dbReference>
<evidence type="ECO:0000256" key="13">
    <source>
        <dbReference type="ARBA" id="ARBA00023242"/>
    </source>
</evidence>
<feature type="compositionally biased region" description="Polar residues" evidence="16">
    <location>
        <begin position="983"/>
        <end position="993"/>
    </location>
</feature>
<evidence type="ECO:0000256" key="15">
    <source>
        <dbReference type="SAM" id="Coils"/>
    </source>
</evidence>
<dbReference type="Gene3D" id="3.80.10.10">
    <property type="entry name" value="Ribonuclease Inhibitor"/>
    <property type="match status" value="1"/>
</dbReference>
<dbReference type="GeneID" id="106153162"/>
<dbReference type="PANTHER" id="PTHR46358:SF1">
    <property type="entry name" value="TONSOKU-LIKE PROTEIN"/>
    <property type="match status" value="1"/>
</dbReference>
<dbReference type="SMART" id="SM00248">
    <property type="entry name" value="ANK"/>
    <property type="match status" value="3"/>
</dbReference>
<evidence type="ECO:0000256" key="12">
    <source>
        <dbReference type="ARBA" id="ARBA00023204"/>
    </source>
</evidence>
<feature type="compositionally biased region" description="Basic and acidic residues" evidence="16">
    <location>
        <begin position="760"/>
        <end position="774"/>
    </location>
</feature>
<keyword evidence="13" id="KW-0539">Nucleus</keyword>
<evidence type="ECO:0000256" key="2">
    <source>
        <dbReference type="ARBA" id="ARBA00004286"/>
    </source>
</evidence>
<feature type="region of interest" description="Disordered" evidence="16">
    <location>
        <begin position="942"/>
        <end position="1044"/>
    </location>
</feature>
<dbReference type="PROSITE" id="PS50297">
    <property type="entry name" value="ANK_REP_REGION"/>
    <property type="match status" value="3"/>
</dbReference>
<keyword evidence="10" id="KW-0156">Chromatin regulator</keyword>
<organism evidence="17 18">
    <name type="scientific">Lingula anatina</name>
    <name type="common">Brachiopod</name>
    <name type="synonym">Lingula unguis</name>
    <dbReference type="NCBI Taxonomy" id="7574"/>
    <lineage>
        <taxon>Eukaryota</taxon>
        <taxon>Metazoa</taxon>
        <taxon>Spiralia</taxon>
        <taxon>Lophotrochozoa</taxon>
        <taxon>Brachiopoda</taxon>
        <taxon>Linguliformea</taxon>
        <taxon>Lingulata</taxon>
        <taxon>Lingulida</taxon>
        <taxon>Linguloidea</taxon>
        <taxon>Lingulidae</taxon>
        <taxon>Lingula</taxon>
    </lineage>
</organism>
<feature type="compositionally biased region" description="Polar residues" evidence="16">
    <location>
        <begin position="1018"/>
        <end position="1040"/>
    </location>
</feature>
<reference evidence="18" key="1">
    <citation type="submission" date="2025-08" db="UniProtKB">
        <authorList>
            <consortium name="RefSeq"/>
        </authorList>
    </citation>
    <scope>IDENTIFICATION</scope>
    <source>
        <tissue evidence="18">Gonads</tissue>
    </source>
</reference>
<keyword evidence="17" id="KW-1185">Reference proteome</keyword>
<dbReference type="InterPro" id="IPR036770">
    <property type="entry name" value="Ankyrin_rpt-contain_sf"/>
</dbReference>
<dbReference type="PRINTS" id="PR01415">
    <property type="entry name" value="ANKYRIN"/>
</dbReference>
<dbReference type="SUPFAM" id="SSF48403">
    <property type="entry name" value="Ankyrin repeat"/>
    <property type="match status" value="1"/>
</dbReference>
<dbReference type="InterPro" id="IPR002110">
    <property type="entry name" value="Ankyrin_rpt"/>
</dbReference>
<evidence type="ECO:0000256" key="8">
    <source>
        <dbReference type="ARBA" id="ARBA00022763"/>
    </source>
</evidence>
<evidence type="ECO:0000256" key="14">
    <source>
        <dbReference type="PROSITE-ProRule" id="PRU00023"/>
    </source>
</evidence>
<dbReference type="STRING" id="7574.A0A1S3HBB8"/>
<sequence>MEFEERELERLEKEKKKAQRKNNLKEVAQLCNVIGELKAKFGRFEDAIEDHQMELHLSEALDDSMGTAIANRKIGECYCELGKFDLALKHQHRHLELAESEHSDIEQQRAWATIGRTYLYQAEAIKTPGGAEAVLRKGEDAFMKSLEVCERLKRSIKNEEYMEMKARLFLNLGLVYDNKRDEKQCTEYMKRAIMIAEKHNLAEDLYRCQFCLSGIYQRNGKPSQALRFLEEALKCARKMKDKVLESEVLVSKAQVFTLLGDFPAAKRCVRKAYKIGSPIEEEKLKMKKHLISVVTLCKSQENLEALADGDEEEKLKLYEKMGDAAANIENYKLALKFYQKMLQTSEALGKPAKDMIPIYISMAQTYADDKQHKNAIAFYFKELECRKGEHEQECRTWLNIAEAQELLNEDYDIISQSYLAAFNSAKKAKHKKLQVHSLRSLSIVQQNFGQTTDHQQTLSKLQSLKQKYNLGSEDEEESEEEEGESQETGRDEEEDINWDDLTDSDDSEDEESSSTTTRRVSKTRRITKPKVNEKGETPLHRACIEGNLNRVKKLLEEGHPVNPRDYCGWLPLHEACNHDYVEIVECLLDHGARIDDRGGEHCGGITPIHDAANCGNVAVVRLLIERGANIQAKDDDGNTPLASLSEYRRRAGAELDAQTIAEIKNLEKDLKNRAGGMGNTPLASLSEYRRRAGAELDAQTIAEIKNLEKDLKNRAGGQFTRSRPPSDVNRRLQQTSRGPGSDSEDDLPDLPLRKKRTRRTTGDHSRRAQEDDLRSCSQRSGQSDGSDVNLLDLSPDRKSDLENMEESEEVFPFSDVQTVAPIESAEAARTAYQNAISGVGSSAVRNQIQTTQREPSHNSHSTTPALLAENEFVDDDWLIDDMRPSKKMRIDTNSFCTGTRMRNNEKRKYDGSHDGYERNKRLHKDKGEINTQILVDIDSFGEDSENSSNCDTLPLPNFQGSDMENDMGLGSLADLDEFDPGGRTSTQRPVRTQSKSKRTRQLKLTSYGLGQGDRRHSNQGTSRQSGLSSNHGNQRASSYHSNENVSELNSSLVRAQEVFLNNSGIQLTPTPVNLPAQPVMRVKVKVEEKMLLIPVTERDSSKTMSWLAREVSQRYYTLCGLRPIVQLGTSDGALFSPEDSISLVLSNGEMIEAIRVTWDMPPLTERYTQACQALGATPYRNVKTILQQCQDSNILQLKNLALRGAQLHPVFRAIQCHTALKELQLAGNKLNDSSVQQMMEVAITLPSLTLLDLAANQITSNGVKVMAETLERTGADNQDKPLQQLQTLNLSYNSLTDVCMLSLCGIVGNLPQLMVLSLASCDLTMKMFQQHRLAFAGALQASSLQRLDISQNRLESTGVELLLMCLPWEKVVSLSLDGTVHSHVANHLTKHVEKYLGQPHCVLQELTLNNCHITEEAMEELDRALLHSRTLTTLSLDCNPHITNQDITRLLTSAANNSNGCLQRLSASGCGVHSPLDVDFLDAISDKLNHTSPLTELTFSCAGVNKVDVESLRQVWQGGWGERGRCGVQGDLVKLHVGEDRIVLN</sequence>
<dbReference type="KEGG" id="lak:106153162"/>
<dbReference type="Proteomes" id="UP000085678">
    <property type="component" value="Unplaced"/>
</dbReference>
<proteinExistence type="inferred from homology"/>
<evidence type="ECO:0000256" key="11">
    <source>
        <dbReference type="ARBA" id="ARBA00023043"/>
    </source>
</evidence>
<evidence type="ECO:0000256" key="4">
    <source>
        <dbReference type="ARBA" id="ARBA00017829"/>
    </source>
</evidence>
<evidence type="ECO:0000313" key="17">
    <source>
        <dbReference type="Proteomes" id="UP000085678"/>
    </source>
</evidence>
<evidence type="ECO:0000256" key="6">
    <source>
        <dbReference type="ARBA" id="ARBA00022614"/>
    </source>
</evidence>
<dbReference type="RefSeq" id="XP_013382439.1">
    <property type="nucleotide sequence ID" value="XM_013526985.1"/>
</dbReference>
<dbReference type="PANTHER" id="PTHR46358">
    <property type="entry name" value="TONSOKU-LIKE PROTEIN"/>
    <property type="match status" value="1"/>
</dbReference>
<dbReference type="PROSITE" id="PS51450">
    <property type="entry name" value="LRR"/>
    <property type="match status" value="1"/>
</dbReference>
<dbReference type="InParanoid" id="A0A1S3HBB8"/>
<gene>
    <name evidence="18" type="primary">LOC106153162</name>
</gene>
<keyword evidence="7" id="KW-0677">Repeat</keyword>
<dbReference type="GO" id="GO:0006325">
    <property type="term" value="P:chromatin organization"/>
    <property type="evidence" value="ECO:0007669"/>
    <property type="project" value="UniProtKB-KW"/>
</dbReference>
<feature type="repeat" description="ANK" evidence="14">
    <location>
        <begin position="603"/>
        <end position="635"/>
    </location>
</feature>
<dbReference type="SMART" id="SM00028">
    <property type="entry name" value="TPR"/>
    <property type="match status" value="7"/>
</dbReference>
<dbReference type="OrthoDB" id="5806726at2759"/>
<dbReference type="Pfam" id="PF12796">
    <property type="entry name" value="Ank_2"/>
    <property type="match status" value="1"/>
</dbReference>
<dbReference type="Pfam" id="PF00023">
    <property type="entry name" value="Ank"/>
    <property type="match status" value="1"/>
</dbReference>
<name>A0A1S3HBB8_LINAN</name>
<dbReference type="SUPFAM" id="SSF48452">
    <property type="entry name" value="TPR-like"/>
    <property type="match status" value="3"/>
</dbReference>
<evidence type="ECO:0000256" key="3">
    <source>
        <dbReference type="ARBA" id="ARBA00010999"/>
    </source>
</evidence>
<evidence type="ECO:0000256" key="1">
    <source>
        <dbReference type="ARBA" id="ARBA00004123"/>
    </source>
</evidence>
<keyword evidence="5" id="KW-0158">Chromosome</keyword>
<dbReference type="Gene3D" id="1.25.40.10">
    <property type="entry name" value="Tetratricopeptide repeat domain"/>
    <property type="match status" value="2"/>
</dbReference>
<feature type="region of interest" description="Disordered" evidence="16">
    <location>
        <begin position="712"/>
        <end position="795"/>
    </location>
</feature>
<evidence type="ECO:0000256" key="9">
    <source>
        <dbReference type="ARBA" id="ARBA00022803"/>
    </source>
</evidence>
<keyword evidence="8" id="KW-0227">DNA damage</keyword>